<dbReference type="Pfam" id="PF11679">
    <property type="entry name" value="DUF3275"/>
    <property type="match status" value="1"/>
</dbReference>
<name>A0A484P9M3_9ZZZZ</name>
<dbReference type="AlphaFoldDB" id="A0A484P9M3"/>
<proteinExistence type="predicted"/>
<evidence type="ECO:0000313" key="1">
    <source>
        <dbReference type="EMBL" id="VFR21400.1"/>
    </source>
</evidence>
<accession>A0A484P9M3</accession>
<organism evidence="1">
    <name type="scientific">plant metagenome</name>
    <dbReference type="NCBI Taxonomy" id="1297885"/>
    <lineage>
        <taxon>unclassified sequences</taxon>
        <taxon>metagenomes</taxon>
        <taxon>organismal metagenomes</taxon>
    </lineage>
</organism>
<protein>
    <submittedName>
        <fullName evidence="1">Uncharacterized protein</fullName>
    </submittedName>
</protein>
<reference evidence="1" key="1">
    <citation type="submission" date="2019-03" db="EMBL/GenBank/DDBJ databases">
        <authorList>
            <person name="Danneels B."/>
        </authorList>
    </citation>
    <scope>NUCLEOTIDE SEQUENCE</scope>
</reference>
<sequence length="89" mass="9646">MAAINRPQSFATPITVSGQLTLRTILGRNGPFNVGRLVTPIGEFAVKDAELEQYPEGKFGGDFAIRFIYPRLIPPPAACVSRSVPTWTG</sequence>
<gene>
    <name evidence="1" type="ORF">AMP9_3973</name>
</gene>
<dbReference type="EMBL" id="CAADHY010000015">
    <property type="protein sequence ID" value="VFR21400.1"/>
    <property type="molecule type" value="Genomic_DNA"/>
</dbReference>
<dbReference type="InterPro" id="IPR021693">
    <property type="entry name" value="DUF3275"/>
</dbReference>